<dbReference type="Proteomes" id="UP000277928">
    <property type="component" value="Unassembled WGS sequence"/>
</dbReference>
<name>A0A3P7K5Q8_LITSI</name>
<dbReference type="GO" id="GO:0016887">
    <property type="term" value="F:ATP hydrolysis activity"/>
    <property type="evidence" value="ECO:0007669"/>
    <property type="project" value="TreeGrafter"/>
</dbReference>
<gene>
    <name evidence="1" type="ORF">NLS_LOCUS9940</name>
</gene>
<dbReference type="OrthoDB" id="2187at2759"/>
<accession>A0A3P7K5Q8</accession>
<evidence type="ECO:0000313" key="1">
    <source>
        <dbReference type="EMBL" id="VDM92822.1"/>
    </source>
</evidence>
<evidence type="ECO:0008006" key="3">
    <source>
        <dbReference type="Google" id="ProtNLM"/>
    </source>
</evidence>
<protein>
    <recommendedName>
        <fullName evidence="3">ATPase AAA-type core domain-containing protein</fullName>
    </recommendedName>
</protein>
<dbReference type="GO" id="GO:0005829">
    <property type="term" value="C:cytosol"/>
    <property type="evidence" value="ECO:0007669"/>
    <property type="project" value="TreeGrafter"/>
</dbReference>
<dbReference type="InterPro" id="IPR050168">
    <property type="entry name" value="AAA_ATPase_domain"/>
</dbReference>
<dbReference type="InterPro" id="IPR027417">
    <property type="entry name" value="P-loop_NTPase"/>
</dbReference>
<dbReference type="GO" id="GO:0016558">
    <property type="term" value="P:protein import into peroxisome matrix"/>
    <property type="evidence" value="ECO:0007669"/>
    <property type="project" value="TreeGrafter"/>
</dbReference>
<dbReference type="OMA" id="TIAIRWR"/>
<reference evidence="1 2" key="1">
    <citation type="submission" date="2018-08" db="EMBL/GenBank/DDBJ databases">
        <authorList>
            <person name="Laetsch R D."/>
            <person name="Stevens L."/>
            <person name="Kumar S."/>
            <person name="Blaxter L. M."/>
        </authorList>
    </citation>
    <scope>NUCLEOTIDE SEQUENCE [LARGE SCALE GENOMIC DNA]</scope>
</reference>
<dbReference type="STRING" id="42156.A0A3P7K5Q8"/>
<dbReference type="PANTHER" id="PTHR23077">
    <property type="entry name" value="AAA-FAMILY ATPASE"/>
    <property type="match status" value="1"/>
</dbReference>
<dbReference type="AlphaFoldDB" id="A0A3P7K5Q8"/>
<organism evidence="1 2">
    <name type="scientific">Litomosoides sigmodontis</name>
    <name type="common">Filarial nematode worm</name>
    <dbReference type="NCBI Taxonomy" id="42156"/>
    <lineage>
        <taxon>Eukaryota</taxon>
        <taxon>Metazoa</taxon>
        <taxon>Ecdysozoa</taxon>
        <taxon>Nematoda</taxon>
        <taxon>Chromadorea</taxon>
        <taxon>Rhabditida</taxon>
        <taxon>Spirurina</taxon>
        <taxon>Spiruromorpha</taxon>
        <taxon>Filarioidea</taxon>
        <taxon>Onchocercidae</taxon>
        <taxon>Litomosoides</taxon>
    </lineage>
</organism>
<proteinExistence type="predicted"/>
<keyword evidence="2" id="KW-1185">Reference proteome</keyword>
<dbReference type="SUPFAM" id="SSF52540">
    <property type="entry name" value="P-loop containing nucleoside triphosphate hydrolases"/>
    <property type="match status" value="2"/>
</dbReference>
<dbReference type="GO" id="GO:0005778">
    <property type="term" value="C:peroxisomal membrane"/>
    <property type="evidence" value="ECO:0007669"/>
    <property type="project" value="TreeGrafter"/>
</dbReference>
<dbReference type="EMBL" id="UYRX01002149">
    <property type="protein sequence ID" value="VDM92822.1"/>
    <property type="molecule type" value="Genomic_DNA"/>
</dbReference>
<evidence type="ECO:0000313" key="2">
    <source>
        <dbReference type="Proteomes" id="UP000277928"/>
    </source>
</evidence>
<dbReference type="Gene3D" id="3.40.50.300">
    <property type="entry name" value="P-loop containing nucleotide triphosphate hydrolases"/>
    <property type="match status" value="2"/>
</dbReference>
<sequence length="459" mass="51606">MVFLPTSGTAIWIGCRYAPLITDNVKNVQKLIVKNRNNDAKKTVICPIEIYPILCDEPVAFIDELGAFNLSNRGFNLEDALIETCCCSNIVDETELCISCGVHIALIITSFYDPWSDYSDELRDYFRTPRVVAIGDTIAIRWRKPWSKKVKEIFFKILYFEDAVRPSEAIVDSRNTTLYQDKEIYDRIPYSDVTCYVPEKFSGIAQRICSLIEANSSLNTSLSTLVILLSGSPGSGKKLFLKHMSSLVHLDVNFCNCFDIWSDSPGTYETNIRSVFEKDARGLACLMKFLKSSTIPAIFLVCNCDKLRTLPISLRSLILYHFEIPLLTEEDRKSIIVREVDESNLIDTAAITHQTTGFTLSDMHALLSDASFRKYTTNSSKLMTEHFIWAIDARNKRLADKVGAPIIPKVTWDDVGGLDDVKQVVIESLTLNLRGKKNMKRSGALLYGPPGCGKTLIAK</sequence>
<dbReference type="PANTHER" id="PTHR23077:SF9">
    <property type="entry name" value="PEROXISOMAL ATPASE PEX6"/>
    <property type="match status" value="1"/>
</dbReference>
<feature type="non-terminal residue" evidence="1">
    <location>
        <position position="459"/>
    </location>
</feature>